<evidence type="ECO:0000313" key="1">
    <source>
        <dbReference type="EMBL" id="PZQ65581.1"/>
    </source>
</evidence>
<dbReference type="PANTHER" id="PTHR38436">
    <property type="entry name" value="POLYKETIDE CYCLASE SNOAL-LIKE DOMAIN"/>
    <property type="match status" value="1"/>
</dbReference>
<dbReference type="Gene3D" id="3.10.450.50">
    <property type="match status" value="1"/>
</dbReference>
<name>A0A2W5PI28_VARPD</name>
<comment type="caution">
    <text evidence="1">The sequence shown here is derived from an EMBL/GenBank/DDBJ whole genome shotgun (WGS) entry which is preliminary data.</text>
</comment>
<reference evidence="1 2" key="1">
    <citation type="submission" date="2017-08" db="EMBL/GenBank/DDBJ databases">
        <title>Infants hospitalized years apart are colonized by the same room-sourced microbial strains.</title>
        <authorList>
            <person name="Brooks B."/>
            <person name="Olm M.R."/>
            <person name="Firek B.A."/>
            <person name="Baker R."/>
            <person name="Thomas B.C."/>
            <person name="Morowitz M.J."/>
            <person name="Banfield J.F."/>
        </authorList>
    </citation>
    <scope>NUCLEOTIDE SEQUENCE [LARGE SCALE GENOMIC DNA]</scope>
    <source>
        <strain evidence="1">S2_005_003_R2_41</strain>
    </source>
</reference>
<dbReference type="GO" id="GO:0030638">
    <property type="term" value="P:polyketide metabolic process"/>
    <property type="evidence" value="ECO:0007669"/>
    <property type="project" value="InterPro"/>
</dbReference>
<dbReference type="AlphaFoldDB" id="A0A2W5PI28"/>
<dbReference type="PANTHER" id="PTHR38436:SF1">
    <property type="entry name" value="ESTER CYCLASE"/>
    <property type="match status" value="1"/>
</dbReference>
<dbReference type="Proteomes" id="UP000249135">
    <property type="component" value="Unassembled WGS sequence"/>
</dbReference>
<dbReference type="SUPFAM" id="SSF54427">
    <property type="entry name" value="NTF2-like"/>
    <property type="match status" value="1"/>
</dbReference>
<proteinExistence type="predicted"/>
<evidence type="ECO:0000313" key="2">
    <source>
        <dbReference type="Proteomes" id="UP000249135"/>
    </source>
</evidence>
<dbReference type="Pfam" id="PF07366">
    <property type="entry name" value="SnoaL"/>
    <property type="match status" value="1"/>
</dbReference>
<dbReference type="InterPro" id="IPR009959">
    <property type="entry name" value="Cyclase_SnoaL-like"/>
</dbReference>
<accession>A0A2W5PI28</accession>
<protein>
    <submittedName>
        <fullName evidence="1">Ester cyclase</fullName>
    </submittedName>
</protein>
<sequence length="130" mass="15010">MTSSTELTHRYRRYIDVLNRRDWPALGEFVADEVTHNGRSLGLAGYRAMLEQDVRDIPDLRFRIELLVCEPSHLAARLRFQCTPAGRFMGLDVNGRSVDFTENVFYTWRDGRIAEVHSVIDKAAIEAQLR</sequence>
<dbReference type="EMBL" id="QFPP01000493">
    <property type="protein sequence ID" value="PZQ65581.1"/>
    <property type="molecule type" value="Genomic_DNA"/>
</dbReference>
<gene>
    <name evidence="1" type="ORF">DI563_25460</name>
</gene>
<organism evidence="1 2">
    <name type="scientific">Variovorax paradoxus</name>
    <dbReference type="NCBI Taxonomy" id="34073"/>
    <lineage>
        <taxon>Bacteria</taxon>
        <taxon>Pseudomonadati</taxon>
        <taxon>Pseudomonadota</taxon>
        <taxon>Betaproteobacteria</taxon>
        <taxon>Burkholderiales</taxon>
        <taxon>Comamonadaceae</taxon>
        <taxon>Variovorax</taxon>
    </lineage>
</organism>
<dbReference type="InterPro" id="IPR032710">
    <property type="entry name" value="NTF2-like_dom_sf"/>
</dbReference>